<evidence type="ECO:0000313" key="4">
    <source>
        <dbReference type="EMBL" id="GAA3709629.1"/>
    </source>
</evidence>
<gene>
    <name evidence="4" type="ORF">GCM10022224_088940</name>
</gene>
<evidence type="ECO:0000259" key="3">
    <source>
        <dbReference type="Pfam" id="PF13349"/>
    </source>
</evidence>
<feature type="region of interest" description="Disordered" evidence="1">
    <location>
        <begin position="217"/>
        <end position="255"/>
    </location>
</feature>
<evidence type="ECO:0000313" key="5">
    <source>
        <dbReference type="Proteomes" id="UP001500902"/>
    </source>
</evidence>
<proteinExistence type="predicted"/>
<comment type="caution">
    <text evidence="4">The sequence shown here is derived from an EMBL/GenBank/DDBJ whole genome shotgun (WGS) entry which is preliminary data.</text>
</comment>
<organism evidence="4 5">
    <name type="scientific">Nonomuraea antimicrobica</name>
    <dbReference type="NCBI Taxonomy" id="561173"/>
    <lineage>
        <taxon>Bacteria</taxon>
        <taxon>Bacillati</taxon>
        <taxon>Actinomycetota</taxon>
        <taxon>Actinomycetes</taxon>
        <taxon>Streptosporangiales</taxon>
        <taxon>Streptosporangiaceae</taxon>
        <taxon>Nonomuraea</taxon>
    </lineage>
</organism>
<dbReference type="InterPro" id="IPR025164">
    <property type="entry name" value="Toastrack_DUF4097"/>
</dbReference>
<feature type="chain" id="PRO_5046729785" description="DUF4097 domain-containing protein" evidence="2">
    <location>
        <begin position="24"/>
        <end position="255"/>
    </location>
</feature>
<dbReference type="EMBL" id="BAAAZP010000204">
    <property type="protein sequence ID" value="GAA3709629.1"/>
    <property type="molecule type" value="Genomic_DNA"/>
</dbReference>
<feature type="compositionally biased region" description="Basic and acidic residues" evidence="1">
    <location>
        <begin position="222"/>
        <end position="236"/>
    </location>
</feature>
<keyword evidence="5" id="KW-1185">Reference proteome</keyword>
<feature type="signal peptide" evidence="2">
    <location>
        <begin position="1"/>
        <end position="23"/>
    </location>
</feature>
<evidence type="ECO:0000256" key="2">
    <source>
        <dbReference type="SAM" id="SignalP"/>
    </source>
</evidence>
<reference evidence="5" key="1">
    <citation type="journal article" date="2019" name="Int. J. Syst. Evol. Microbiol.">
        <title>The Global Catalogue of Microorganisms (GCM) 10K type strain sequencing project: providing services to taxonomists for standard genome sequencing and annotation.</title>
        <authorList>
            <consortium name="The Broad Institute Genomics Platform"/>
            <consortium name="The Broad Institute Genome Sequencing Center for Infectious Disease"/>
            <person name="Wu L."/>
            <person name="Ma J."/>
        </authorList>
    </citation>
    <scope>NUCLEOTIDE SEQUENCE [LARGE SCALE GENOMIC DNA]</scope>
    <source>
        <strain evidence="5">JCM 16904</strain>
    </source>
</reference>
<sequence length="255" mass="26376">MARRPGSATIVCMRQIAVITACAALLTAASTGCGMDLDAEEIHAAQSFPFTGTTLKINASLGGVRVLQGTGGAVQVERWLRGKAVTDGPAWSLRDGTLRLSASCSMVFGDCGARYHVKVPPGVRLSVDAADGVVLQGLAQDVDVESRDRIQVTGASGRLRLSSEGPITGDGLKSGYVRCRTSDGSIDVAFASVPTTVDLQSRDGKVTARVPSGSYAVTAKSTEGDSRSEIKDDGDKGTGTIVARSTSGDVQVLEK</sequence>
<protein>
    <recommendedName>
        <fullName evidence="3">DUF4097 domain-containing protein</fullName>
    </recommendedName>
</protein>
<name>A0ABP7DVE0_9ACTN</name>
<accession>A0ABP7DVE0</accession>
<feature type="domain" description="DUF4097" evidence="3">
    <location>
        <begin position="164"/>
        <end position="250"/>
    </location>
</feature>
<dbReference type="Pfam" id="PF13349">
    <property type="entry name" value="DUF4097"/>
    <property type="match status" value="1"/>
</dbReference>
<dbReference type="Proteomes" id="UP001500902">
    <property type="component" value="Unassembled WGS sequence"/>
</dbReference>
<dbReference type="PROSITE" id="PS51257">
    <property type="entry name" value="PROKAR_LIPOPROTEIN"/>
    <property type="match status" value="1"/>
</dbReference>
<keyword evidence="2" id="KW-0732">Signal</keyword>
<evidence type="ECO:0000256" key="1">
    <source>
        <dbReference type="SAM" id="MobiDB-lite"/>
    </source>
</evidence>